<feature type="region of interest" description="Disordered" evidence="1">
    <location>
        <begin position="195"/>
        <end position="216"/>
    </location>
</feature>
<gene>
    <name evidence="2" type="ORF">BS47DRAFT_198115</name>
</gene>
<dbReference type="Proteomes" id="UP000886523">
    <property type="component" value="Unassembled WGS sequence"/>
</dbReference>
<dbReference type="OrthoDB" id="3229208at2759"/>
<evidence type="ECO:0000313" key="3">
    <source>
        <dbReference type="Proteomes" id="UP000886523"/>
    </source>
</evidence>
<feature type="region of interest" description="Disordered" evidence="1">
    <location>
        <begin position="44"/>
        <end position="137"/>
    </location>
</feature>
<protein>
    <submittedName>
        <fullName evidence="2">Uncharacterized protein</fullName>
    </submittedName>
</protein>
<evidence type="ECO:0000256" key="1">
    <source>
        <dbReference type="SAM" id="MobiDB-lite"/>
    </source>
</evidence>
<dbReference type="EMBL" id="MU128922">
    <property type="protein sequence ID" value="KAF9518788.1"/>
    <property type="molecule type" value="Genomic_DNA"/>
</dbReference>
<comment type="caution">
    <text evidence="2">The sequence shown here is derived from an EMBL/GenBank/DDBJ whole genome shotgun (WGS) entry which is preliminary data.</text>
</comment>
<accession>A0A9P6B6S6</accession>
<proteinExistence type="predicted"/>
<feature type="compositionally biased region" description="Basic residues" evidence="1">
    <location>
        <begin position="92"/>
        <end position="102"/>
    </location>
</feature>
<name>A0A9P6B6S6_9AGAM</name>
<reference evidence="2" key="1">
    <citation type="journal article" date="2020" name="Nat. Commun.">
        <title>Large-scale genome sequencing of mycorrhizal fungi provides insights into the early evolution of symbiotic traits.</title>
        <authorList>
            <person name="Miyauchi S."/>
            <person name="Kiss E."/>
            <person name="Kuo A."/>
            <person name="Drula E."/>
            <person name="Kohler A."/>
            <person name="Sanchez-Garcia M."/>
            <person name="Morin E."/>
            <person name="Andreopoulos B."/>
            <person name="Barry K.W."/>
            <person name="Bonito G."/>
            <person name="Buee M."/>
            <person name="Carver A."/>
            <person name="Chen C."/>
            <person name="Cichocki N."/>
            <person name="Clum A."/>
            <person name="Culley D."/>
            <person name="Crous P.W."/>
            <person name="Fauchery L."/>
            <person name="Girlanda M."/>
            <person name="Hayes R.D."/>
            <person name="Keri Z."/>
            <person name="LaButti K."/>
            <person name="Lipzen A."/>
            <person name="Lombard V."/>
            <person name="Magnuson J."/>
            <person name="Maillard F."/>
            <person name="Murat C."/>
            <person name="Nolan M."/>
            <person name="Ohm R.A."/>
            <person name="Pangilinan J."/>
            <person name="Pereira M.F."/>
            <person name="Perotto S."/>
            <person name="Peter M."/>
            <person name="Pfister S."/>
            <person name="Riley R."/>
            <person name="Sitrit Y."/>
            <person name="Stielow J.B."/>
            <person name="Szollosi G."/>
            <person name="Zifcakova L."/>
            <person name="Stursova M."/>
            <person name="Spatafora J.W."/>
            <person name="Tedersoo L."/>
            <person name="Vaario L.M."/>
            <person name="Yamada A."/>
            <person name="Yan M."/>
            <person name="Wang P."/>
            <person name="Xu J."/>
            <person name="Bruns T."/>
            <person name="Baldrian P."/>
            <person name="Vilgalys R."/>
            <person name="Dunand C."/>
            <person name="Henrissat B."/>
            <person name="Grigoriev I.V."/>
            <person name="Hibbett D."/>
            <person name="Nagy L.G."/>
            <person name="Martin F.M."/>
        </authorList>
    </citation>
    <scope>NUCLEOTIDE SEQUENCE</scope>
    <source>
        <strain evidence="2">UP504</strain>
    </source>
</reference>
<dbReference type="AlphaFoldDB" id="A0A9P6B6S6"/>
<keyword evidence="3" id="KW-1185">Reference proteome</keyword>
<feature type="compositionally biased region" description="Acidic residues" evidence="1">
    <location>
        <begin position="65"/>
        <end position="78"/>
    </location>
</feature>
<evidence type="ECO:0000313" key="2">
    <source>
        <dbReference type="EMBL" id="KAF9518788.1"/>
    </source>
</evidence>
<organism evidence="2 3">
    <name type="scientific">Hydnum rufescens UP504</name>
    <dbReference type="NCBI Taxonomy" id="1448309"/>
    <lineage>
        <taxon>Eukaryota</taxon>
        <taxon>Fungi</taxon>
        <taxon>Dikarya</taxon>
        <taxon>Basidiomycota</taxon>
        <taxon>Agaricomycotina</taxon>
        <taxon>Agaricomycetes</taxon>
        <taxon>Cantharellales</taxon>
        <taxon>Hydnaceae</taxon>
        <taxon>Hydnum</taxon>
    </lineage>
</organism>
<sequence length="323" mass="35035">MEAPEISTLGPDDEDEVIVPVHTTQPVPSSQMSKFRVNKIKLRVPDRSPTYDASTTIETELRSEAEDEEEDQLIDDDLGLGPGPSVSTVASKPKRVRPRKPKVVPVPLQLPPPTAEAVGNDNASDVGGAAPSTVPDPAATMMSAWQVEVPAVTPQPGGTTGDVWDVQAPGKVIKRKPLKKSTPIAVTRSKRVVPKRLDEGSGGEGTPSPFVPTPAEPHREITLEDVQKFVESGELALAPTHPLSTRPFAVQPIPKTSSAYASSGPLERSTRKPRKWRIVHREIKTIAGRRWIGRTWAGVSFLWRPMEAQPVHLVHPPNTPRSS</sequence>